<evidence type="ECO:0000256" key="3">
    <source>
        <dbReference type="ARBA" id="ARBA00023163"/>
    </source>
</evidence>
<dbReference type="PANTHER" id="PTHR24567">
    <property type="entry name" value="CRP FAMILY TRANSCRIPTIONAL REGULATORY PROTEIN"/>
    <property type="match status" value="1"/>
</dbReference>
<organism evidence="6">
    <name type="scientific">Methylobacterium bullatum</name>
    <dbReference type="NCBI Taxonomy" id="570505"/>
    <lineage>
        <taxon>Bacteria</taxon>
        <taxon>Pseudomonadati</taxon>
        <taxon>Pseudomonadota</taxon>
        <taxon>Alphaproteobacteria</taxon>
        <taxon>Hyphomicrobiales</taxon>
        <taxon>Methylobacteriaceae</taxon>
        <taxon>Methylobacterium</taxon>
    </lineage>
</organism>
<dbReference type="Gene3D" id="2.60.120.10">
    <property type="entry name" value="Jelly Rolls"/>
    <property type="match status" value="1"/>
</dbReference>
<dbReference type="InterPro" id="IPR018490">
    <property type="entry name" value="cNMP-bd_dom_sf"/>
</dbReference>
<dbReference type="SMART" id="SM00100">
    <property type="entry name" value="cNMP"/>
    <property type="match status" value="1"/>
</dbReference>
<feature type="domain" description="Cyclic nucleotide-binding" evidence="4">
    <location>
        <begin position="13"/>
        <end position="116"/>
    </location>
</feature>
<dbReference type="PANTHER" id="PTHR24567:SF74">
    <property type="entry name" value="HTH-TYPE TRANSCRIPTIONAL REGULATOR ARCR"/>
    <property type="match status" value="1"/>
</dbReference>
<dbReference type="InterPro" id="IPR012318">
    <property type="entry name" value="HTH_CRP"/>
</dbReference>
<dbReference type="Pfam" id="PF13545">
    <property type="entry name" value="HTH_Crp_2"/>
    <property type="match status" value="1"/>
</dbReference>
<dbReference type="PROSITE" id="PS51063">
    <property type="entry name" value="HTH_CRP_2"/>
    <property type="match status" value="1"/>
</dbReference>
<evidence type="ECO:0008006" key="7">
    <source>
        <dbReference type="Google" id="ProtNLM"/>
    </source>
</evidence>
<dbReference type="GO" id="GO:0005829">
    <property type="term" value="C:cytosol"/>
    <property type="evidence" value="ECO:0007669"/>
    <property type="project" value="TreeGrafter"/>
</dbReference>
<dbReference type="CDD" id="cd00038">
    <property type="entry name" value="CAP_ED"/>
    <property type="match status" value="1"/>
</dbReference>
<reference evidence="6" key="1">
    <citation type="submission" date="2019-12" db="EMBL/GenBank/DDBJ databases">
        <authorList>
            <person name="Cremers G."/>
        </authorList>
    </citation>
    <scope>NUCLEOTIDE SEQUENCE</scope>
    <source>
        <strain evidence="6">Mbul1</strain>
    </source>
</reference>
<accession>A0A679IXD7</accession>
<keyword evidence="2" id="KW-0238">DNA-binding</keyword>
<keyword evidence="1" id="KW-0805">Transcription regulation</keyword>
<keyword evidence="3" id="KW-0804">Transcription</keyword>
<dbReference type="GO" id="GO:0003700">
    <property type="term" value="F:DNA-binding transcription factor activity"/>
    <property type="evidence" value="ECO:0007669"/>
    <property type="project" value="TreeGrafter"/>
</dbReference>
<dbReference type="InterPro" id="IPR000595">
    <property type="entry name" value="cNMP-bd_dom"/>
</dbReference>
<dbReference type="Pfam" id="PF00027">
    <property type="entry name" value="cNMP_binding"/>
    <property type="match status" value="1"/>
</dbReference>
<dbReference type="SUPFAM" id="SSF46785">
    <property type="entry name" value="Winged helix' DNA-binding domain"/>
    <property type="match status" value="1"/>
</dbReference>
<name>A0A679IXD7_9HYPH</name>
<dbReference type="Gene3D" id="1.10.10.10">
    <property type="entry name" value="Winged helix-like DNA-binding domain superfamily/Winged helix DNA-binding domain"/>
    <property type="match status" value="1"/>
</dbReference>
<feature type="domain" description="HTH crp-type" evidence="5">
    <location>
        <begin position="147"/>
        <end position="213"/>
    </location>
</feature>
<dbReference type="InterPro" id="IPR050397">
    <property type="entry name" value="Env_Response_Regulators"/>
</dbReference>
<evidence type="ECO:0000259" key="4">
    <source>
        <dbReference type="PROSITE" id="PS50042"/>
    </source>
</evidence>
<evidence type="ECO:0000256" key="1">
    <source>
        <dbReference type="ARBA" id="ARBA00023015"/>
    </source>
</evidence>
<dbReference type="SUPFAM" id="SSF51206">
    <property type="entry name" value="cAMP-binding domain-like"/>
    <property type="match status" value="1"/>
</dbReference>
<dbReference type="InterPro" id="IPR014710">
    <property type="entry name" value="RmlC-like_jellyroll"/>
</dbReference>
<dbReference type="PROSITE" id="PS50042">
    <property type="entry name" value="CNMP_BINDING_3"/>
    <property type="match status" value="1"/>
</dbReference>
<gene>
    <name evidence="6" type="ORF">MBUL_01369</name>
</gene>
<dbReference type="AlphaFoldDB" id="A0A679IXD7"/>
<evidence type="ECO:0000256" key="2">
    <source>
        <dbReference type="ARBA" id="ARBA00023125"/>
    </source>
</evidence>
<sequence>MVISSQHTIRNSLLSRMRADDRAAILAVLERVDLRRKDVLAQPNEPLTHVHFLESGVASVVVGTRDRRRIEVGIIGSEGATGLPLLFDVDSTPHETFIQIEGEALRMSKDAFTGLIERRPAFRRLMMRYAHIFQLFTAQTALSHGSYTLEERLARWLLMCHDRVEKDEFPITHEFLSVMLGVHRPGVTTTIHILEGAGTIRARRSHIEIVDRPKLELIAGDSYGIPEAEYRRLITDDVAPGQ</sequence>
<protein>
    <recommendedName>
        <fullName evidence="7">CarD family transcriptional regulator</fullName>
    </recommendedName>
</protein>
<dbReference type="EMBL" id="LR743504">
    <property type="protein sequence ID" value="CAA2101818.1"/>
    <property type="molecule type" value="Genomic_DNA"/>
</dbReference>
<evidence type="ECO:0000313" key="6">
    <source>
        <dbReference type="EMBL" id="CAA2101818.1"/>
    </source>
</evidence>
<dbReference type="InterPro" id="IPR036388">
    <property type="entry name" value="WH-like_DNA-bd_sf"/>
</dbReference>
<dbReference type="GO" id="GO:0003677">
    <property type="term" value="F:DNA binding"/>
    <property type="evidence" value="ECO:0007669"/>
    <property type="project" value="UniProtKB-KW"/>
</dbReference>
<dbReference type="InterPro" id="IPR036390">
    <property type="entry name" value="WH_DNA-bd_sf"/>
</dbReference>
<evidence type="ECO:0000259" key="5">
    <source>
        <dbReference type="PROSITE" id="PS51063"/>
    </source>
</evidence>
<proteinExistence type="predicted"/>